<name>A0ABS8GCX9_9MICC</name>
<dbReference type="EMBL" id="JAJFZQ010000001">
    <property type="protein sequence ID" value="MCC3264445.1"/>
    <property type="molecule type" value="Genomic_DNA"/>
</dbReference>
<protein>
    <recommendedName>
        <fullName evidence="4">EamA domain-containing protein</fullName>
    </recommendedName>
</protein>
<keyword evidence="1" id="KW-0472">Membrane</keyword>
<feature type="transmembrane region" description="Helical" evidence="1">
    <location>
        <begin position="81"/>
        <end position="102"/>
    </location>
</feature>
<dbReference type="InterPro" id="IPR053824">
    <property type="entry name" value="DUF7010"/>
</dbReference>
<sequence length="197" mass="20403">MMVAIQLHEAQADVLRIYRGGFSGSLVSALVWSSSAAAYQWASPGAAMAVLFLGGMLIFPLAALVLKMMGGPAFLPKGHPATPLAIQSAVTVPLGLLVAVVLGTLEPAFFFPAALIIVGAHYLTFISLYGTWLFGVLAGSLVTVGAVALFALPALREPSGWIGAAMLLASAVPLYLNYRASIARGPHSAEQKAPAFP</sequence>
<feature type="transmembrane region" description="Helical" evidence="1">
    <location>
        <begin position="161"/>
        <end position="178"/>
    </location>
</feature>
<evidence type="ECO:0000313" key="2">
    <source>
        <dbReference type="EMBL" id="MCC3264445.1"/>
    </source>
</evidence>
<evidence type="ECO:0000313" key="3">
    <source>
        <dbReference type="Proteomes" id="UP001139168"/>
    </source>
</evidence>
<dbReference type="Proteomes" id="UP001139168">
    <property type="component" value="Unassembled WGS sequence"/>
</dbReference>
<dbReference type="RefSeq" id="WP_227889310.1">
    <property type="nucleotide sequence ID" value="NZ_JAJFZQ010000001.1"/>
</dbReference>
<comment type="caution">
    <text evidence="2">The sequence shown here is derived from an EMBL/GenBank/DDBJ whole genome shotgun (WGS) entry which is preliminary data.</text>
</comment>
<evidence type="ECO:0008006" key="4">
    <source>
        <dbReference type="Google" id="ProtNLM"/>
    </source>
</evidence>
<feature type="transmembrane region" description="Helical" evidence="1">
    <location>
        <begin position="108"/>
        <end position="125"/>
    </location>
</feature>
<dbReference type="Pfam" id="PF22765">
    <property type="entry name" value="DUF7010"/>
    <property type="match status" value="1"/>
</dbReference>
<feature type="transmembrane region" description="Helical" evidence="1">
    <location>
        <begin position="132"/>
        <end position="155"/>
    </location>
</feature>
<keyword evidence="1" id="KW-0812">Transmembrane</keyword>
<reference evidence="2" key="1">
    <citation type="submission" date="2021-10" db="EMBL/GenBank/DDBJ databases">
        <title>Novel species in genus Arthrobacter.</title>
        <authorList>
            <person name="Liu Y."/>
        </authorList>
    </citation>
    <scope>NUCLEOTIDE SEQUENCE</scope>
    <source>
        <strain evidence="2">Zg-Y786</strain>
    </source>
</reference>
<keyword evidence="1" id="KW-1133">Transmembrane helix</keyword>
<keyword evidence="3" id="KW-1185">Reference proteome</keyword>
<proteinExistence type="predicted"/>
<gene>
    <name evidence="2" type="ORF">LJ752_00060</name>
</gene>
<accession>A0ABS8GCX9</accession>
<feature type="transmembrane region" description="Helical" evidence="1">
    <location>
        <begin position="48"/>
        <end position="69"/>
    </location>
</feature>
<evidence type="ECO:0000256" key="1">
    <source>
        <dbReference type="SAM" id="Phobius"/>
    </source>
</evidence>
<organism evidence="2 3">
    <name type="scientific">Arthrobacter gengyunqii</name>
    <dbReference type="NCBI Taxonomy" id="2886940"/>
    <lineage>
        <taxon>Bacteria</taxon>
        <taxon>Bacillati</taxon>
        <taxon>Actinomycetota</taxon>
        <taxon>Actinomycetes</taxon>
        <taxon>Micrococcales</taxon>
        <taxon>Micrococcaceae</taxon>
        <taxon>Arthrobacter</taxon>
    </lineage>
</organism>
<feature type="transmembrane region" description="Helical" evidence="1">
    <location>
        <begin position="21"/>
        <end position="42"/>
    </location>
</feature>